<sequence>MILSLEELKAQLNLTDDFGTADDALLTRKIAVAQDHLERMLGYKVEATYGGVDQDPVPPALIEAVALLAGHLYENREGTLVGVSAQELPLGVWDIVSGYREWTCG</sequence>
<dbReference type="InterPro" id="IPR006450">
    <property type="entry name" value="Phage_HK97_gp6-like"/>
</dbReference>
<reference evidence="1 2" key="1">
    <citation type="submission" date="2021-03" db="EMBL/GenBank/DDBJ databases">
        <title>Genomic Encyclopedia of Type Strains, Phase IV (KMG-IV): sequencing the most valuable type-strain genomes for metagenomic binning, comparative biology and taxonomic classification.</title>
        <authorList>
            <person name="Goeker M."/>
        </authorList>
    </citation>
    <scope>NUCLEOTIDE SEQUENCE [LARGE SCALE GENOMIC DNA]</scope>
    <source>
        <strain evidence="1 2">DSM 26427</strain>
    </source>
</reference>
<dbReference type="RefSeq" id="WP_209846794.1">
    <property type="nucleotide sequence ID" value="NZ_JAGGJV010000001.1"/>
</dbReference>
<accession>A0ABS4EFZ9</accession>
<evidence type="ECO:0000313" key="2">
    <source>
        <dbReference type="Proteomes" id="UP000823786"/>
    </source>
</evidence>
<gene>
    <name evidence="1" type="ORF">J2Z75_000337</name>
</gene>
<evidence type="ECO:0008006" key="3">
    <source>
        <dbReference type="Google" id="ProtNLM"/>
    </source>
</evidence>
<dbReference type="CDD" id="cd08054">
    <property type="entry name" value="gp6"/>
    <property type="match status" value="1"/>
</dbReference>
<proteinExistence type="predicted"/>
<dbReference type="Proteomes" id="UP000823786">
    <property type="component" value="Unassembled WGS sequence"/>
</dbReference>
<evidence type="ECO:0000313" key="1">
    <source>
        <dbReference type="EMBL" id="MBP1856857.1"/>
    </source>
</evidence>
<name>A0ABS4EFZ9_9HYPH</name>
<dbReference type="Pfam" id="PF05135">
    <property type="entry name" value="Phage_connect_1"/>
    <property type="match status" value="1"/>
</dbReference>
<dbReference type="Gene3D" id="1.10.3230.30">
    <property type="entry name" value="Phage gp6-like head-tail connector protein"/>
    <property type="match status" value="1"/>
</dbReference>
<organism evidence="1 2">
    <name type="scientific">Rhizobium herbae</name>
    <dbReference type="NCBI Taxonomy" id="508661"/>
    <lineage>
        <taxon>Bacteria</taxon>
        <taxon>Pseudomonadati</taxon>
        <taxon>Pseudomonadota</taxon>
        <taxon>Alphaproteobacteria</taxon>
        <taxon>Hyphomicrobiales</taxon>
        <taxon>Rhizobiaceae</taxon>
        <taxon>Rhizobium/Agrobacterium group</taxon>
        <taxon>Rhizobium</taxon>
    </lineage>
</organism>
<protein>
    <recommendedName>
        <fullName evidence="3">Phage gp6-like head-tail connector protein</fullName>
    </recommendedName>
</protein>
<dbReference type="InterPro" id="IPR021146">
    <property type="entry name" value="Phage_gp6-like_head-tail"/>
</dbReference>
<comment type="caution">
    <text evidence="1">The sequence shown here is derived from an EMBL/GenBank/DDBJ whole genome shotgun (WGS) entry which is preliminary data.</text>
</comment>
<keyword evidence="2" id="KW-1185">Reference proteome</keyword>
<dbReference type="NCBIfam" id="TIGR01560">
    <property type="entry name" value="put_DNA_pack"/>
    <property type="match status" value="1"/>
</dbReference>
<dbReference type="EMBL" id="JAGGJV010000001">
    <property type="protein sequence ID" value="MBP1856857.1"/>
    <property type="molecule type" value="Genomic_DNA"/>
</dbReference>